<evidence type="ECO:0000256" key="9">
    <source>
        <dbReference type="ARBA" id="ARBA00023028"/>
    </source>
</evidence>
<keyword evidence="8" id="KW-0677">Repeat</keyword>
<keyword evidence="3" id="KW-0268">Exocytosis</keyword>
<evidence type="ECO:0000256" key="7">
    <source>
        <dbReference type="ARBA" id="ARBA00022699"/>
    </source>
</evidence>
<dbReference type="Proteomes" id="UP000499080">
    <property type="component" value="Unassembled WGS sequence"/>
</dbReference>
<dbReference type="PROSITE" id="PS50297">
    <property type="entry name" value="ANK_REP_REGION"/>
    <property type="match status" value="1"/>
</dbReference>
<evidence type="ECO:0000256" key="6">
    <source>
        <dbReference type="ARBA" id="ARBA00022656"/>
    </source>
</evidence>
<dbReference type="Pfam" id="PF12796">
    <property type="entry name" value="Ank_2"/>
    <property type="match status" value="1"/>
</dbReference>
<dbReference type="GO" id="GO:0005576">
    <property type="term" value="C:extracellular region"/>
    <property type="evidence" value="ECO:0007669"/>
    <property type="project" value="UniProtKB-SubCell"/>
</dbReference>
<protein>
    <submittedName>
        <fullName evidence="13">Uncharacterized protein</fullName>
    </submittedName>
</protein>
<evidence type="ECO:0000256" key="3">
    <source>
        <dbReference type="ARBA" id="ARBA00022483"/>
    </source>
</evidence>
<evidence type="ECO:0000256" key="8">
    <source>
        <dbReference type="ARBA" id="ARBA00022737"/>
    </source>
</evidence>
<keyword evidence="7" id="KW-0528">Neurotoxin</keyword>
<keyword evidence="11" id="KW-0472">Membrane</keyword>
<evidence type="ECO:0000256" key="4">
    <source>
        <dbReference type="ARBA" id="ARBA00022525"/>
    </source>
</evidence>
<organism evidence="13 14">
    <name type="scientific">Araneus ventricosus</name>
    <name type="common">Orbweaver spider</name>
    <name type="synonym">Epeira ventricosa</name>
    <dbReference type="NCBI Taxonomy" id="182803"/>
    <lineage>
        <taxon>Eukaryota</taxon>
        <taxon>Metazoa</taxon>
        <taxon>Ecdysozoa</taxon>
        <taxon>Arthropoda</taxon>
        <taxon>Chelicerata</taxon>
        <taxon>Arachnida</taxon>
        <taxon>Araneae</taxon>
        <taxon>Araneomorphae</taxon>
        <taxon>Entelegynae</taxon>
        <taxon>Araneoidea</taxon>
        <taxon>Araneidae</taxon>
        <taxon>Araneus</taxon>
    </lineage>
</organism>
<evidence type="ECO:0000256" key="2">
    <source>
        <dbReference type="ARBA" id="ARBA00004613"/>
    </source>
</evidence>
<proteinExistence type="predicted"/>
<evidence type="ECO:0000256" key="12">
    <source>
        <dbReference type="PROSITE-ProRule" id="PRU00023"/>
    </source>
</evidence>
<evidence type="ECO:0000256" key="5">
    <source>
        <dbReference type="ARBA" id="ARBA00022537"/>
    </source>
</evidence>
<dbReference type="SUPFAM" id="SSF48403">
    <property type="entry name" value="Ankyrin repeat"/>
    <property type="match status" value="1"/>
</dbReference>
<keyword evidence="5" id="KW-1052">Target cell membrane</keyword>
<keyword evidence="9" id="KW-0638">Presynaptic neurotoxin</keyword>
<evidence type="ECO:0000256" key="11">
    <source>
        <dbReference type="ARBA" id="ARBA00023298"/>
    </source>
</evidence>
<keyword evidence="4" id="KW-0964">Secreted</keyword>
<feature type="repeat" description="ANK" evidence="12">
    <location>
        <begin position="42"/>
        <end position="74"/>
    </location>
</feature>
<dbReference type="GO" id="GO:0090729">
    <property type="term" value="F:toxin activity"/>
    <property type="evidence" value="ECO:0007669"/>
    <property type="project" value="UniProtKB-KW"/>
</dbReference>
<dbReference type="OrthoDB" id="20872at2759"/>
<dbReference type="PANTHER" id="PTHR24123:SF142">
    <property type="entry name" value="ANKYRIN"/>
    <property type="match status" value="1"/>
</dbReference>
<reference evidence="13 14" key="1">
    <citation type="journal article" date="2019" name="Sci. Rep.">
        <title>Orb-weaving spider Araneus ventricosus genome elucidates the spidroin gene catalogue.</title>
        <authorList>
            <person name="Kono N."/>
            <person name="Nakamura H."/>
            <person name="Ohtoshi R."/>
            <person name="Moran D.A.P."/>
            <person name="Shinohara A."/>
            <person name="Yoshida Y."/>
            <person name="Fujiwara M."/>
            <person name="Mori M."/>
            <person name="Tomita M."/>
            <person name="Arakawa K."/>
        </authorList>
    </citation>
    <scope>NUCLEOTIDE SEQUENCE [LARGE SCALE GENOMIC DNA]</scope>
</reference>
<dbReference type="InterPro" id="IPR051165">
    <property type="entry name" value="Multifunctional_ANK_Repeat"/>
</dbReference>
<keyword evidence="6" id="KW-0800">Toxin</keyword>
<dbReference type="EMBL" id="BGPR01002691">
    <property type="protein sequence ID" value="GBM77459.1"/>
    <property type="molecule type" value="Genomic_DNA"/>
</dbReference>
<dbReference type="PANTHER" id="PTHR24123">
    <property type="entry name" value="ANKYRIN REPEAT-CONTAINING"/>
    <property type="match status" value="1"/>
</dbReference>
<evidence type="ECO:0000256" key="10">
    <source>
        <dbReference type="ARBA" id="ARBA00023043"/>
    </source>
</evidence>
<gene>
    <name evidence="13" type="ORF">AVEN_141839_1</name>
</gene>
<keyword evidence="10 12" id="KW-0040">ANK repeat</keyword>
<accession>A0A4Y2IJN4</accession>
<sequence>MLFHESEICSKISALHVAAYKCHLSIVKLLVNNERNVEYNASGCTALHVTERERHSDVVNFLILKGYDVNAKIGKNKLQKKSSCENKDIWNNATSFIDGISHLSSLYETGSGKTALHLGAVMGLKYTARCLLRNQTYVFIKDNTGTTPLEIIVQKGMSLILVEESMPISFADCNDYNLLHLSAEQDNLLFVQFCIEKHCDINTRSKLLDTSALVLAFSDGHDEVI</sequence>
<dbReference type="AlphaFoldDB" id="A0A4Y2IJN4"/>
<dbReference type="PROSITE" id="PS50088">
    <property type="entry name" value="ANK_REPEAT"/>
    <property type="match status" value="1"/>
</dbReference>
<dbReference type="SMART" id="SM00248">
    <property type="entry name" value="ANK"/>
    <property type="match status" value="4"/>
</dbReference>
<dbReference type="GO" id="GO:0044231">
    <property type="term" value="C:host cell presynaptic membrane"/>
    <property type="evidence" value="ECO:0007669"/>
    <property type="project" value="UniProtKB-KW"/>
</dbReference>
<dbReference type="InterPro" id="IPR036770">
    <property type="entry name" value="Ankyrin_rpt-contain_sf"/>
</dbReference>
<keyword evidence="11" id="KW-1053">Target membrane</keyword>
<name>A0A4Y2IJN4_ARAVE</name>
<comment type="caution">
    <text evidence="13">The sequence shown here is derived from an EMBL/GenBank/DDBJ whole genome shotgun (WGS) entry which is preliminary data.</text>
</comment>
<evidence type="ECO:0000256" key="1">
    <source>
        <dbReference type="ARBA" id="ARBA00004175"/>
    </source>
</evidence>
<dbReference type="InterPro" id="IPR002110">
    <property type="entry name" value="Ankyrin_rpt"/>
</dbReference>
<comment type="subcellular location">
    <subcellularLocation>
        <location evidence="2">Secreted</location>
    </subcellularLocation>
    <subcellularLocation>
        <location evidence="1">Target cell membrane</location>
    </subcellularLocation>
</comment>
<evidence type="ECO:0000313" key="13">
    <source>
        <dbReference type="EMBL" id="GBM77459.1"/>
    </source>
</evidence>
<dbReference type="GO" id="GO:0044218">
    <property type="term" value="C:other organism cell membrane"/>
    <property type="evidence" value="ECO:0007669"/>
    <property type="project" value="UniProtKB-KW"/>
</dbReference>
<dbReference type="GO" id="GO:0006887">
    <property type="term" value="P:exocytosis"/>
    <property type="evidence" value="ECO:0007669"/>
    <property type="project" value="UniProtKB-KW"/>
</dbReference>
<dbReference type="Gene3D" id="1.25.40.20">
    <property type="entry name" value="Ankyrin repeat-containing domain"/>
    <property type="match status" value="2"/>
</dbReference>
<evidence type="ECO:0000313" key="14">
    <source>
        <dbReference type="Proteomes" id="UP000499080"/>
    </source>
</evidence>
<keyword evidence="14" id="KW-1185">Reference proteome</keyword>